<name>A0ABD5L4N6_PRIAR</name>
<dbReference type="InterPro" id="IPR000835">
    <property type="entry name" value="HTH_MarR-typ"/>
</dbReference>
<dbReference type="AlphaFoldDB" id="A0ABD5L4N6"/>
<dbReference type="Gene3D" id="1.10.10.10">
    <property type="entry name" value="Winged helix-like DNA-binding domain superfamily/Winged helix DNA-binding domain"/>
    <property type="match status" value="1"/>
</dbReference>
<reference evidence="3 4" key="2">
    <citation type="submission" date="2024-05" db="EMBL/GenBank/DDBJ databases">
        <authorList>
            <person name="Zheng X."/>
        </authorList>
    </citation>
    <scope>NUCLEOTIDE SEQUENCE [LARGE SCALE GENOMIC DNA]</scope>
    <source>
        <strain evidence="3 4">C4-10</strain>
    </source>
</reference>
<accession>A0ABD5L4N6</accession>
<evidence type="ECO:0000256" key="1">
    <source>
        <dbReference type="SAM" id="Coils"/>
    </source>
</evidence>
<dbReference type="InterPro" id="IPR036388">
    <property type="entry name" value="WH-like_DNA-bd_sf"/>
</dbReference>
<dbReference type="GO" id="GO:0006355">
    <property type="term" value="P:regulation of DNA-templated transcription"/>
    <property type="evidence" value="ECO:0007669"/>
    <property type="project" value="UniProtKB-ARBA"/>
</dbReference>
<dbReference type="EMBL" id="JBDIVD010000009">
    <property type="protein sequence ID" value="MEN3156742.1"/>
    <property type="molecule type" value="Genomic_DNA"/>
</dbReference>
<dbReference type="SUPFAM" id="SSF46785">
    <property type="entry name" value="Winged helix' DNA-binding domain"/>
    <property type="match status" value="1"/>
</dbReference>
<reference evidence="3 4" key="1">
    <citation type="submission" date="2024-05" db="EMBL/GenBank/DDBJ databases">
        <title>The mechanism of isolation and screening of efficient mineral weathering bacteria priestia aryabhattai c4-10 with weathered biotite.</title>
        <authorList>
            <person name="Yang S."/>
        </authorList>
    </citation>
    <scope>NUCLEOTIDE SEQUENCE [LARGE SCALE GENOMIC DNA]</scope>
    <source>
        <strain evidence="3 4">C4-10</strain>
    </source>
</reference>
<dbReference type="RefSeq" id="WP_345936516.1">
    <property type="nucleotide sequence ID" value="NZ_JBDIVD010000009.1"/>
</dbReference>
<evidence type="ECO:0000313" key="3">
    <source>
        <dbReference type="EMBL" id="MEN3156742.1"/>
    </source>
</evidence>
<proteinExistence type="predicted"/>
<comment type="caution">
    <text evidence="3">The sequence shown here is derived from an EMBL/GenBank/DDBJ whole genome shotgun (WGS) entry which is preliminary data.</text>
</comment>
<dbReference type="InterPro" id="IPR036390">
    <property type="entry name" value="WH_DNA-bd_sf"/>
</dbReference>
<dbReference type="Pfam" id="PF12802">
    <property type="entry name" value="MarR_2"/>
    <property type="match status" value="1"/>
</dbReference>
<keyword evidence="1" id="KW-0175">Coiled coil</keyword>
<dbReference type="Proteomes" id="UP001418804">
    <property type="component" value="Unassembled WGS sequence"/>
</dbReference>
<feature type="domain" description="HTH marR-type" evidence="2">
    <location>
        <begin position="121"/>
        <end position="153"/>
    </location>
</feature>
<evidence type="ECO:0000259" key="2">
    <source>
        <dbReference type="Pfam" id="PF12802"/>
    </source>
</evidence>
<sequence length="207" mass="23952">MKKRNFRLNFTEADQNARLRDLEIEKEQLKEEYHGVDQEEVNQAMKTLSKATGGKEIYIGTKRSPKSKVKFAQFIQDNWNYALENDYFTDEQMLFLLRVQRFMQFKSNCLVDDIHSRSAVPLTQKAIAQRLKTSAPKVSRIVNELVEKGIIVKAQGHKVEGNNARTYALFINPNIIYSGERDNIETTLKALFANSKPLFKNFPVTLF</sequence>
<protein>
    <submittedName>
        <fullName evidence="3">Helix-turn-helix domain-containing protein</fullName>
    </submittedName>
</protein>
<gene>
    <name evidence="3" type="ORF">ABDD91_28370</name>
</gene>
<feature type="coiled-coil region" evidence="1">
    <location>
        <begin position="12"/>
        <end position="39"/>
    </location>
</feature>
<evidence type="ECO:0000313" key="4">
    <source>
        <dbReference type="Proteomes" id="UP001418804"/>
    </source>
</evidence>
<organism evidence="3 4">
    <name type="scientific">Priestia aryabhattai</name>
    <name type="common">Bacillus aryabhattai</name>
    <dbReference type="NCBI Taxonomy" id="412384"/>
    <lineage>
        <taxon>Bacteria</taxon>
        <taxon>Bacillati</taxon>
        <taxon>Bacillota</taxon>
        <taxon>Bacilli</taxon>
        <taxon>Bacillales</taxon>
        <taxon>Bacillaceae</taxon>
        <taxon>Priestia</taxon>
    </lineage>
</organism>